<comment type="caution">
    <text evidence="1">The sequence shown here is derived from an EMBL/GenBank/DDBJ whole genome shotgun (WGS) entry which is preliminary data.</text>
</comment>
<proteinExistence type="predicted"/>
<sequence>SLSKAIISRKKTSSQAQGLQVQNICDCEINCKRIRGLRKHEAKENRRCKIKKRMARTTS</sequence>
<name>A0ACA9PF04_9GLOM</name>
<dbReference type="Proteomes" id="UP000789702">
    <property type="component" value="Unassembled WGS sequence"/>
</dbReference>
<feature type="non-terminal residue" evidence="1">
    <location>
        <position position="1"/>
    </location>
</feature>
<accession>A0ACA9PF04</accession>
<organism evidence="1 2">
    <name type="scientific">Dentiscutata heterogama</name>
    <dbReference type="NCBI Taxonomy" id="1316150"/>
    <lineage>
        <taxon>Eukaryota</taxon>
        <taxon>Fungi</taxon>
        <taxon>Fungi incertae sedis</taxon>
        <taxon>Mucoromycota</taxon>
        <taxon>Glomeromycotina</taxon>
        <taxon>Glomeromycetes</taxon>
        <taxon>Diversisporales</taxon>
        <taxon>Gigasporaceae</taxon>
        <taxon>Dentiscutata</taxon>
    </lineage>
</organism>
<keyword evidence="2" id="KW-1185">Reference proteome</keyword>
<evidence type="ECO:0000313" key="1">
    <source>
        <dbReference type="EMBL" id="CAG8702551.1"/>
    </source>
</evidence>
<reference evidence="1" key="1">
    <citation type="submission" date="2021-06" db="EMBL/GenBank/DDBJ databases">
        <authorList>
            <person name="Kallberg Y."/>
            <person name="Tangrot J."/>
            <person name="Rosling A."/>
        </authorList>
    </citation>
    <scope>NUCLEOTIDE SEQUENCE</scope>
    <source>
        <strain evidence="1">IL203A</strain>
    </source>
</reference>
<protein>
    <submittedName>
        <fullName evidence="1">11139_t:CDS:1</fullName>
    </submittedName>
</protein>
<evidence type="ECO:0000313" key="2">
    <source>
        <dbReference type="Proteomes" id="UP000789702"/>
    </source>
</evidence>
<dbReference type="EMBL" id="CAJVPU010027128">
    <property type="protein sequence ID" value="CAG8702551.1"/>
    <property type="molecule type" value="Genomic_DNA"/>
</dbReference>
<gene>
    <name evidence="1" type="ORF">DHETER_LOCUS11830</name>
</gene>